<protein>
    <submittedName>
        <fullName evidence="2">DUF4293 domain-containing protein</fullName>
    </submittedName>
</protein>
<dbReference type="EMBL" id="JBHTKA010000003">
    <property type="protein sequence ID" value="MFD1000167.1"/>
    <property type="molecule type" value="Genomic_DNA"/>
</dbReference>
<organism evidence="2 3">
    <name type="scientific">Ohtaekwangia kribbensis</name>
    <dbReference type="NCBI Taxonomy" id="688913"/>
    <lineage>
        <taxon>Bacteria</taxon>
        <taxon>Pseudomonadati</taxon>
        <taxon>Bacteroidota</taxon>
        <taxon>Cytophagia</taxon>
        <taxon>Cytophagales</taxon>
        <taxon>Fulvivirgaceae</taxon>
        <taxon>Ohtaekwangia</taxon>
    </lineage>
</organism>
<dbReference type="Proteomes" id="UP001597112">
    <property type="component" value="Unassembled WGS sequence"/>
</dbReference>
<keyword evidence="3" id="KW-1185">Reference proteome</keyword>
<name>A0ABW3K5A2_9BACT</name>
<feature type="transmembrane region" description="Helical" evidence="1">
    <location>
        <begin position="119"/>
        <end position="140"/>
    </location>
</feature>
<dbReference type="Pfam" id="PF14126">
    <property type="entry name" value="DUF4293"/>
    <property type="match status" value="1"/>
</dbReference>
<evidence type="ECO:0000256" key="1">
    <source>
        <dbReference type="SAM" id="Phobius"/>
    </source>
</evidence>
<keyword evidence="1" id="KW-1133">Transmembrane helix</keyword>
<gene>
    <name evidence="2" type="ORF">ACFQ21_12665</name>
</gene>
<evidence type="ECO:0000313" key="2">
    <source>
        <dbReference type="EMBL" id="MFD1000167.1"/>
    </source>
</evidence>
<dbReference type="RefSeq" id="WP_377579551.1">
    <property type="nucleotide sequence ID" value="NZ_JBHTKA010000003.1"/>
</dbReference>
<sequence>MWQRIQTVFLALAIITLIAAIFLPIWVFQDPSGKSHELYALHYTIVDNGARTTTYFPYSVTAILLVASATLAFMEIRKFKDRITQIKLGALNSLFIAIAMCAGVYFGTTMIKTFQGGTYGLGLWLPAVAVVCNWAAIRFIKRDERMVRDSDRLR</sequence>
<proteinExistence type="predicted"/>
<comment type="caution">
    <text evidence="2">The sequence shown here is derived from an EMBL/GenBank/DDBJ whole genome shotgun (WGS) entry which is preliminary data.</text>
</comment>
<keyword evidence="1" id="KW-0812">Transmembrane</keyword>
<feature type="transmembrane region" description="Helical" evidence="1">
    <location>
        <begin position="55"/>
        <end position="76"/>
    </location>
</feature>
<accession>A0ABW3K5A2</accession>
<evidence type="ECO:0000313" key="3">
    <source>
        <dbReference type="Proteomes" id="UP001597112"/>
    </source>
</evidence>
<reference evidence="3" key="1">
    <citation type="journal article" date="2019" name="Int. J. Syst. Evol. Microbiol.">
        <title>The Global Catalogue of Microorganisms (GCM) 10K type strain sequencing project: providing services to taxonomists for standard genome sequencing and annotation.</title>
        <authorList>
            <consortium name="The Broad Institute Genomics Platform"/>
            <consortium name="The Broad Institute Genome Sequencing Center for Infectious Disease"/>
            <person name="Wu L."/>
            <person name="Ma J."/>
        </authorList>
    </citation>
    <scope>NUCLEOTIDE SEQUENCE [LARGE SCALE GENOMIC DNA]</scope>
    <source>
        <strain evidence="3">CCUG 58938</strain>
    </source>
</reference>
<feature type="transmembrane region" description="Helical" evidence="1">
    <location>
        <begin position="7"/>
        <end position="28"/>
    </location>
</feature>
<dbReference type="InterPro" id="IPR025635">
    <property type="entry name" value="DUF4293"/>
</dbReference>
<keyword evidence="1" id="KW-0472">Membrane</keyword>
<feature type="transmembrane region" description="Helical" evidence="1">
    <location>
        <begin position="88"/>
        <end position="107"/>
    </location>
</feature>